<protein>
    <submittedName>
        <fullName evidence="1">Uncharacterized protein</fullName>
    </submittedName>
</protein>
<reference evidence="1" key="1">
    <citation type="submission" date="2018-02" db="EMBL/GenBank/DDBJ databases">
        <title>Rhizophora mucronata_Transcriptome.</title>
        <authorList>
            <person name="Meera S.P."/>
            <person name="Sreeshan A."/>
            <person name="Augustine A."/>
        </authorList>
    </citation>
    <scope>NUCLEOTIDE SEQUENCE</scope>
    <source>
        <tissue evidence="1">Leaf</tissue>
    </source>
</reference>
<evidence type="ECO:0000313" key="1">
    <source>
        <dbReference type="EMBL" id="MBW81859.1"/>
    </source>
</evidence>
<dbReference type="EMBL" id="GGEC01001376">
    <property type="protein sequence ID" value="MBW81859.1"/>
    <property type="molecule type" value="Transcribed_RNA"/>
</dbReference>
<organism evidence="1">
    <name type="scientific">Rhizophora mucronata</name>
    <name type="common">Asiatic mangrove</name>
    <dbReference type="NCBI Taxonomy" id="61149"/>
    <lineage>
        <taxon>Eukaryota</taxon>
        <taxon>Viridiplantae</taxon>
        <taxon>Streptophyta</taxon>
        <taxon>Embryophyta</taxon>
        <taxon>Tracheophyta</taxon>
        <taxon>Spermatophyta</taxon>
        <taxon>Magnoliopsida</taxon>
        <taxon>eudicotyledons</taxon>
        <taxon>Gunneridae</taxon>
        <taxon>Pentapetalae</taxon>
        <taxon>rosids</taxon>
        <taxon>fabids</taxon>
        <taxon>Malpighiales</taxon>
        <taxon>Rhizophoraceae</taxon>
        <taxon>Rhizophora</taxon>
    </lineage>
</organism>
<proteinExistence type="predicted"/>
<dbReference type="AlphaFoldDB" id="A0A2P2IKV6"/>
<name>A0A2P2IKV6_RHIMU</name>
<accession>A0A2P2IKV6</accession>
<sequence>MGLWSLDFWWFVEKMVFSTGLL</sequence>